<dbReference type="Proteomes" id="UP000075903">
    <property type="component" value="Unassembled WGS sequence"/>
</dbReference>
<feature type="coiled-coil region" evidence="4">
    <location>
        <begin position="177"/>
        <end position="204"/>
    </location>
</feature>
<dbReference type="Pfam" id="PF07647">
    <property type="entry name" value="SAM_2"/>
    <property type="match status" value="1"/>
</dbReference>
<feature type="region of interest" description="Disordered" evidence="5">
    <location>
        <begin position="521"/>
        <end position="554"/>
    </location>
</feature>
<dbReference type="PROSITE" id="PS50105">
    <property type="entry name" value="SAM_DOMAIN"/>
    <property type="match status" value="3"/>
</dbReference>
<evidence type="ECO:0000256" key="1">
    <source>
        <dbReference type="ARBA" id="ARBA00007026"/>
    </source>
</evidence>
<evidence type="ECO:0000256" key="3">
    <source>
        <dbReference type="ARBA" id="ARBA00023054"/>
    </source>
</evidence>
<keyword evidence="2" id="KW-0677">Repeat</keyword>
<feature type="coiled-coil region" evidence="4">
    <location>
        <begin position="246"/>
        <end position="426"/>
    </location>
</feature>
<dbReference type="InterPro" id="IPR057892">
    <property type="entry name" value="LIP-1_CC2"/>
</dbReference>
<keyword evidence="3 4" id="KW-0175">Coiled coil</keyword>
<feature type="region of interest" description="Disordered" evidence="5">
    <location>
        <begin position="893"/>
        <end position="912"/>
    </location>
</feature>
<feature type="domain" description="SAM" evidence="6">
    <location>
        <begin position="1100"/>
        <end position="1156"/>
    </location>
</feature>
<dbReference type="Pfam" id="PF00536">
    <property type="entry name" value="SAM_1"/>
    <property type="match status" value="1"/>
</dbReference>
<dbReference type="CDD" id="cd09565">
    <property type="entry name" value="SAM_liprin-alpha1_2_3_4_repeat2"/>
    <property type="match status" value="1"/>
</dbReference>
<dbReference type="PANTHER" id="PTHR12587:SF20">
    <property type="entry name" value="LIPRIN-ALPHA, ISOFORM E"/>
    <property type="match status" value="1"/>
</dbReference>
<dbReference type="SUPFAM" id="SSF47769">
    <property type="entry name" value="SAM/Pointed domain"/>
    <property type="match status" value="3"/>
</dbReference>
<feature type="compositionally biased region" description="Polar residues" evidence="5">
    <location>
        <begin position="668"/>
        <end position="680"/>
    </location>
</feature>
<sequence length="1262" mass="142982">MWNMMCDVMPTISEDNISQRSSQFSGEDANFEQLMVSMLDERDKLMDSLRETQQRMADMEMKIQEVEKERDSLHRQIAANLPQEFSTLTKELTQARETLLERDEEIGELKAERNNTRLLLEHLECLVSRHERSLRMTVVKRQAASQSGVSSEVEVLKALKSLFEHHKALDEKVRERLRISLEKNNDLEAELNQTKEELQQYKSGVLSNQSDPSLDSSSEKKDALKNGEAGEMIDYSAKTHELQTIIEKQTAELSQWQRRVSDLNTKINEMEDNMCKLQKEYTKSQEACVKLQRDLRENVAQKEDQEERIATLEKRYLNAQRESTSLHDLNEKLEQELRHKEAQLKLQEGKIAAIQEKLELSEQKLAQFSKLPEMEEQLKARMEALTQAQERHGSAEDRITRLENNVEEKNAEVMRLNQRLKMNEEHNQRLSSTVDKLLAESNDRLQVHLKERMTALEEKNTLTQELDKARKYAEELCQEKSDMLKEIAKNRLEMETFKRQILQQEIAYNIQQTEALTRSLSPNAVGNPSANSGFSRSGSATFSTHSLRRNKSTLEEEHFNRSMAEQDWNKLQHMTNAQVFDGGVLEGADEADNLFGTGDIISPTGHTDAQTLAIMLQEQLDAINNEIRLIQEEKQSTEARAEELESRVGSLEHMNLLARGRSMDRQSPPLSGSSTPNSPNRDYLQKYHTAPASMSPAHLHQYVTTLNQVPLSESLPSSQVQLAHLQSEMQHDDMGNADHDMSASGGVCGGDNSSGGTISPATARTMRLERFALALAHSQEELKRHTMRAAVGYQQPQQPRSLLQLNLKRELRYTFPRLISNMPLIGTANESMIIINNSPFALTDRRFGILHHCTMSDSNHFVASSNYGMSPLNSRHGSQESLKHLSMVSSLSSLQTPTASRGGDAVSAAQKKKGIKSSLGRFFSKKEKVKGVKDSSMPDGSTSMMSMSGLSLISDIDSTYDNISVSGYRPPGKSNPIDYTRQKKKEHDYRHDLLGEAMKAGTPFALWNGPTIVAWLELWVGMPAWYVAACRANVKSGAIMSALSDTEIQREIGISNPLHRLKLRLAIQEMVSLTSPSAPQTTRTTLAFGDMNHEWIGNYWLPSLGLPQYRTTFMECLVDARMLDHLNKKDLRGQLKMVDSFHRTSLQFGISCLKRLNYDRAALEERRKASENSLSDVLVWTNDRTMRWVQSVGLKEYANNLLESGIHGALIALDESFDANSMALALQIPTQNTQARQILGTEFNKLLELSTERRTDRDSIKS</sequence>
<feature type="coiled-coil region" evidence="4">
    <location>
        <begin position="35"/>
        <end position="112"/>
    </location>
</feature>
<comment type="similarity">
    <text evidence="1">Belongs to the liprin family. Liprin-alpha subfamily.</text>
</comment>
<dbReference type="InterPro" id="IPR029515">
    <property type="entry name" value="Liprin"/>
</dbReference>
<feature type="region of interest" description="Disordered" evidence="5">
    <location>
        <begin position="204"/>
        <end position="228"/>
    </location>
</feature>
<dbReference type="PANTHER" id="PTHR12587">
    <property type="entry name" value="LAR INTERACTING PROTEIN LIP -RELATED PROTEIN"/>
    <property type="match status" value="1"/>
</dbReference>
<proteinExistence type="inferred from homology"/>
<evidence type="ECO:0000313" key="7">
    <source>
        <dbReference type="EnsemblMetazoa" id="AMEM000220-PA"/>
    </source>
</evidence>
<dbReference type="AlphaFoldDB" id="A0A182UM39"/>
<dbReference type="VEuPathDB" id="VectorBase:AMEM21_002094"/>
<feature type="compositionally biased region" description="Polar residues" evidence="5">
    <location>
        <begin position="521"/>
        <end position="545"/>
    </location>
</feature>
<dbReference type="Gene3D" id="1.10.150.50">
    <property type="entry name" value="Transcription Factor, Ets-1"/>
    <property type="match status" value="3"/>
</dbReference>
<dbReference type="InterPro" id="IPR001660">
    <property type="entry name" value="SAM"/>
</dbReference>
<evidence type="ECO:0000256" key="5">
    <source>
        <dbReference type="SAM" id="MobiDB-lite"/>
    </source>
</evidence>
<dbReference type="CDD" id="cd09568">
    <property type="entry name" value="SAM_liprin-alpha1_2_3_4_repeat3"/>
    <property type="match status" value="1"/>
</dbReference>
<feature type="compositionally biased region" description="Low complexity" evidence="5">
    <location>
        <begin position="206"/>
        <end position="216"/>
    </location>
</feature>
<dbReference type="GO" id="GO:0048786">
    <property type="term" value="C:presynaptic active zone"/>
    <property type="evidence" value="ECO:0007669"/>
    <property type="project" value="TreeGrafter"/>
</dbReference>
<name>A0A182UM39_ANOME</name>
<evidence type="ECO:0000259" key="6">
    <source>
        <dbReference type="PROSITE" id="PS50105"/>
    </source>
</evidence>
<evidence type="ECO:0000256" key="4">
    <source>
        <dbReference type="SAM" id="Coils"/>
    </source>
</evidence>
<dbReference type="FunFam" id="1.10.150.50:FF:000004">
    <property type="entry name" value="PTPRF interacting protein alpha 1"/>
    <property type="match status" value="1"/>
</dbReference>
<dbReference type="STRING" id="30066.A0A182UM39"/>
<feature type="domain" description="SAM" evidence="6">
    <location>
        <begin position="1007"/>
        <end position="1073"/>
    </location>
</feature>
<feature type="coiled-coil region" evidence="4">
    <location>
        <begin position="459"/>
        <end position="486"/>
    </location>
</feature>
<dbReference type="InterPro" id="IPR037621">
    <property type="entry name" value="LIP-1_SAM_2"/>
</dbReference>
<dbReference type="InterPro" id="IPR013761">
    <property type="entry name" value="SAM/pointed_sf"/>
</dbReference>
<feature type="domain" description="SAM" evidence="6">
    <location>
        <begin position="1180"/>
        <end position="1249"/>
    </location>
</feature>
<dbReference type="VEuPathDB" id="VectorBase:AMEM000220"/>
<feature type="region of interest" description="Disordered" evidence="5">
    <location>
        <begin position="659"/>
        <end position="684"/>
    </location>
</feature>
<dbReference type="EnsemblMetazoa" id="AMEM000220-RA">
    <property type="protein sequence ID" value="AMEM000220-PA"/>
    <property type="gene ID" value="AMEM000220"/>
</dbReference>
<dbReference type="InterPro" id="IPR037620">
    <property type="entry name" value="LIP-1_SAM_1"/>
</dbReference>
<dbReference type="CDD" id="cd09562">
    <property type="entry name" value="SAM_liprin-alpha1_2_3_4_repeat1"/>
    <property type="match status" value="1"/>
</dbReference>
<dbReference type="SMART" id="SM00454">
    <property type="entry name" value="SAM"/>
    <property type="match status" value="3"/>
</dbReference>
<organism evidence="7 8">
    <name type="scientific">Anopheles merus</name>
    <name type="common">Mosquito</name>
    <dbReference type="NCBI Taxonomy" id="30066"/>
    <lineage>
        <taxon>Eukaryota</taxon>
        <taxon>Metazoa</taxon>
        <taxon>Ecdysozoa</taxon>
        <taxon>Arthropoda</taxon>
        <taxon>Hexapoda</taxon>
        <taxon>Insecta</taxon>
        <taxon>Pterygota</taxon>
        <taxon>Neoptera</taxon>
        <taxon>Endopterygota</taxon>
        <taxon>Diptera</taxon>
        <taxon>Nematocera</taxon>
        <taxon>Culicoidea</taxon>
        <taxon>Culicidae</taxon>
        <taxon>Anophelinae</taxon>
        <taxon>Anopheles</taxon>
    </lineage>
</organism>
<evidence type="ECO:0000256" key="2">
    <source>
        <dbReference type="ARBA" id="ARBA00022737"/>
    </source>
</evidence>
<feature type="coiled-coil region" evidence="4">
    <location>
        <begin position="613"/>
        <end position="654"/>
    </location>
</feature>
<accession>A0A182UM39</accession>
<evidence type="ECO:0000313" key="8">
    <source>
        <dbReference type="Proteomes" id="UP000075903"/>
    </source>
</evidence>
<keyword evidence="8" id="KW-1185">Reference proteome</keyword>
<reference evidence="7" key="1">
    <citation type="submission" date="2020-05" db="UniProtKB">
        <authorList>
            <consortium name="EnsemblMetazoa"/>
        </authorList>
    </citation>
    <scope>IDENTIFICATION</scope>
    <source>
        <strain evidence="7">MAF</strain>
    </source>
</reference>
<dbReference type="GO" id="GO:0005737">
    <property type="term" value="C:cytoplasm"/>
    <property type="evidence" value="ECO:0007669"/>
    <property type="project" value="UniProtKB-ARBA"/>
</dbReference>
<dbReference type="FunFam" id="1.10.150.50:FF:000002">
    <property type="entry name" value="PTPRF interacting protein alpha 1"/>
    <property type="match status" value="1"/>
</dbReference>
<protein>
    <recommendedName>
        <fullName evidence="6">SAM domain-containing protein</fullName>
    </recommendedName>
</protein>
<dbReference type="GO" id="GO:0050808">
    <property type="term" value="P:synapse organization"/>
    <property type="evidence" value="ECO:0007669"/>
    <property type="project" value="TreeGrafter"/>
</dbReference>
<dbReference type="InterPro" id="IPR037622">
    <property type="entry name" value="LIP-1_SAM_3"/>
</dbReference>
<dbReference type="Pfam" id="PF25526">
    <property type="entry name" value="LIP-1"/>
    <property type="match status" value="1"/>
</dbReference>